<feature type="non-terminal residue" evidence="1">
    <location>
        <position position="1"/>
    </location>
</feature>
<organism evidence="1">
    <name type="scientific">marine metagenome</name>
    <dbReference type="NCBI Taxonomy" id="408172"/>
    <lineage>
        <taxon>unclassified sequences</taxon>
        <taxon>metagenomes</taxon>
        <taxon>ecological metagenomes</taxon>
    </lineage>
</organism>
<dbReference type="AlphaFoldDB" id="A0A382NBB2"/>
<gene>
    <name evidence="1" type="ORF">METZ01_LOCUS311283</name>
</gene>
<name>A0A382NBB2_9ZZZZ</name>
<dbReference type="EMBL" id="UINC01099286">
    <property type="protein sequence ID" value="SVC58429.1"/>
    <property type="molecule type" value="Genomic_DNA"/>
</dbReference>
<evidence type="ECO:0000313" key="1">
    <source>
        <dbReference type="EMBL" id="SVC58429.1"/>
    </source>
</evidence>
<sequence>NIGILEFDLDEEGLPDYHDYYINFNIAPVTEIKDFSFYQDSLLYVTSDQGIFVGNNSDNLKLSESWNYLYEGKNAIKYLPNNDGIGIGGLVITDSIMFNINTNDSYDIFNRWPYCEKPDSEDNLVLCPSPKLDNYCEEYNDNDTTINLGKCGADIISIKWHNQKYELLFDQVFIIIDEDGNEEFKLEIPFSEWKYFRSKYTSIAISANKRILGMDKYGFLSLDINSDSHQLYTPNTPHSNEFHAITITSSGNLAAVSQTGLLVAKNNYGHGFTYDNVISYPDYKYFPKNDEQNKFNNIPLLYHSGKYPTHSIIEGKNGHLVFGNSYLRHKPTWYDFPAVIELNPLTYEFLSYDTTDQIIDGYWGIASEHK</sequence>
<protein>
    <submittedName>
        <fullName evidence="1">Uncharacterized protein</fullName>
    </submittedName>
</protein>
<proteinExistence type="predicted"/>
<accession>A0A382NBB2</accession>
<reference evidence="1" key="1">
    <citation type="submission" date="2018-05" db="EMBL/GenBank/DDBJ databases">
        <authorList>
            <person name="Lanie J.A."/>
            <person name="Ng W.-L."/>
            <person name="Kazmierczak K.M."/>
            <person name="Andrzejewski T.M."/>
            <person name="Davidsen T.M."/>
            <person name="Wayne K.J."/>
            <person name="Tettelin H."/>
            <person name="Glass J.I."/>
            <person name="Rusch D."/>
            <person name="Podicherti R."/>
            <person name="Tsui H.-C.T."/>
            <person name="Winkler M.E."/>
        </authorList>
    </citation>
    <scope>NUCLEOTIDE SEQUENCE</scope>
</reference>
<feature type="non-terminal residue" evidence="1">
    <location>
        <position position="370"/>
    </location>
</feature>